<reference evidence="2 3" key="1">
    <citation type="submission" date="2021-03" db="EMBL/GenBank/DDBJ databases">
        <title>Identification of novel Bacillus strains.</title>
        <authorList>
            <person name="Xiao Z."/>
            <person name="Li Y."/>
            <person name="Shen J."/>
        </authorList>
    </citation>
    <scope>NUCLEOTIDE SEQUENCE [LARGE SCALE GENOMIC DNA]</scope>
    <source>
        <strain evidence="2 3">SY8</strain>
    </source>
</reference>
<keyword evidence="1" id="KW-1133">Transmembrane helix</keyword>
<dbReference type="RefSeq" id="WP_208019022.1">
    <property type="nucleotide sequence ID" value="NZ_CP127376.1"/>
</dbReference>
<evidence type="ECO:0000313" key="3">
    <source>
        <dbReference type="Proteomes" id="UP000677611"/>
    </source>
</evidence>
<comment type="caution">
    <text evidence="2">The sequence shown here is derived from an EMBL/GenBank/DDBJ whole genome shotgun (WGS) entry which is preliminary data.</text>
</comment>
<evidence type="ECO:0000313" key="2">
    <source>
        <dbReference type="EMBL" id="MBO1627789.1"/>
    </source>
</evidence>
<keyword evidence="1" id="KW-0472">Membrane</keyword>
<name>A0ABS3P3L6_9BACI</name>
<keyword evidence="3" id="KW-1185">Reference proteome</keyword>
<keyword evidence="1" id="KW-0812">Transmembrane</keyword>
<sequence>MKLPKNYFPEQAAKEYGSFYIWMRLLIMSAWVSGLLALGYGQFSIMGYTVLIPLIFFIIIGGHFMIFHYVRYLRNYKRQE</sequence>
<organism evidence="2 3">
    <name type="scientific">Bacillus arachidis</name>
    <dbReference type="NCBI Taxonomy" id="2819290"/>
    <lineage>
        <taxon>Bacteria</taxon>
        <taxon>Bacillati</taxon>
        <taxon>Bacillota</taxon>
        <taxon>Bacilli</taxon>
        <taxon>Bacillales</taxon>
        <taxon>Bacillaceae</taxon>
        <taxon>Bacillus</taxon>
    </lineage>
</organism>
<dbReference type="Proteomes" id="UP000677611">
    <property type="component" value="Unassembled WGS sequence"/>
</dbReference>
<feature type="transmembrane region" description="Helical" evidence="1">
    <location>
        <begin position="46"/>
        <end position="70"/>
    </location>
</feature>
<dbReference type="EMBL" id="JAGDQJ010000029">
    <property type="protein sequence ID" value="MBO1627789.1"/>
    <property type="molecule type" value="Genomic_DNA"/>
</dbReference>
<gene>
    <name evidence="2" type="ORF">J4P90_21735</name>
</gene>
<accession>A0ABS3P3L6</accession>
<evidence type="ECO:0000256" key="1">
    <source>
        <dbReference type="SAM" id="Phobius"/>
    </source>
</evidence>
<proteinExistence type="predicted"/>
<protein>
    <submittedName>
        <fullName evidence="2">Uncharacterized protein</fullName>
    </submittedName>
</protein>
<feature type="transmembrane region" description="Helical" evidence="1">
    <location>
        <begin position="21"/>
        <end position="40"/>
    </location>
</feature>